<protein>
    <submittedName>
        <fullName evidence="1">Uncharacterized protein</fullName>
    </submittedName>
</protein>
<organism evidence="1 2">
    <name type="scientific">Paragonimus skrjabini miyazakii</name>
    <dbReference type="NCBI Taxonomy" id="59628"/>
    <lineage>
        <taxon>Eukaryota</taxon>
        <taxon>Metazoa</taxon>
        <taxon>Spiralia</taxon>
        <taxon>Lophotrochozoa</taxon>
        <taxon>Platyhelminthes</taxon>
        <taxon>Trematoda</taxon>
        <taxon>Digenea</taxon>
        <taxon>Plagiorchiida</taxon>
        <taxon>Troglotremata</taxon>
        <taxon>Troglotrematidae</taxon>
        <taxon>Paragonimus</taxon>
    </lineage>
</organism>
<evidence type="ECO:0000313" key="2">
    <source>
        <dbReference type="Proteomes" id="UP000822476"/>
    </source>
</evidence>
<dbReference type="EMBL" id="JTDE01000379">
    <property type="protein sequence ID" value="KAF7261433.1"/>
    <property type="molecule type" value="Genomic_DNA"/>
</dbReference>
<comment type="caution">
    <text evidence="1">The sequence shown here is derived from an EMBL/GenBank/DDBJ whole genome shotgun (WGS) entry which is preliminary data.</text>
</comment>
<gene>
    <name evidence="1" type="ORF">EG68_01244</name>
</gene>
<name>A0A8S9Z7N6_9TREM</name>
<sequence length="90" mass="10435">MNPKEKEELDLLAKLEEQNRALLADAKAVPSLNTRRREGSISSSISTESSTDGLKRMFYRNVYLFVYATRKLFLYYHERSLLAYLVAFVP</sequence>
<accession>A0A8S9Z7N6</accession>
<dbReference type="Proteomes" id="UP000822476">
    <property type="component" value="Unassembled WGS sequence"/>
</dbReference>
<keyword evidence="2" id="KW-1185">Reference proteome</keyword>
<reference evidence="1" key="1">
    <citation type="submission" date="2019-07" db="EMBL/GenBank/DDBJ databases">
        <title>Annotation for the trematode Paragonimus miyazaki's.</title>
        <authorList>
            <person name="Choi Y.-J."/>
        </authorList>
    </citation>
    <scope>NUCLEOTIDE SEQUENCE</scope>
    <source>
        <strain evidence="1">Japan</strain>
    </source>
</reference>
<proteinExistence type="predicted"/>
<evidence type="ECO:0000313" key="1">
    <source>
        <dbReference type="EMBL" id="KAF7261433.1"/>
    </source>
</evidence>
<dbReference type="AlphaFoldDB" id="A0A8S9Z7N6"/>